<feature type="transmembrane region" description="Helical" evidence="8">
    <location>
        <begin position="7"/>
        <end position="28"/>
    </location>
</feature>
<evidence type="ECO:0000256" key="1">
    <source>
        <dbReference type="ARBA" id="ARBA00004245"/>
    </source>
</evidence>
<dbReference type="GO" id="GO:0008017">
    <property type="term" value="F:microtubule binding"/>
    <property type="evidence" value="ECO:0007669"/>
    <property type="project" value="InterPro"/>
</dbReference>
<evidence type="ECO:0000256" key="7">
    <source>
        <dbReference type="PROSITE-ProRule" id="PRU00283"/>
    </source>
</evidence>
<keyword evidence="8" id="KW-0812">Transmembrane</keyword>
<keyword evidence="6" id="KW-0206">Cytoskeleton</keyword>
<evidence type="ECO:0000313" key="12">
    <source>
        <dbReference type="WBParaSite" id="ACOC_0000491001-mRNA-1"/>
    </source>
</evidence>
<dbReference type="GO" id="GO:0090307">
    <property type="term" value="P:mitotic spindle assembly"/>
    <property type="evidence" value="ECO:0007669"/>
    <property type="project" value="TreeGrafter"/>
</dbReference>
<comment type="subcellular location">
    <subcellularLocation>
        <location evidence="1">Cytoplasm</location>
        <location evidence="1">Cytoskeleton</location>
    </subcellularLocation>
</comment>
<protein>
    <submittedName>
        <fullName evidence="12">Kinesin motor domain-containing protein</fullName>
    </submittedName>
</protein>
<dbReference type="GO" id="GO:0005524">
    <property type="term" value="F:ATP binding"/>
    <property type="evidence" value="ECO:0007669"/>
    <property type="project" value="UniProtKB-KW"/>
</dbReference>
<dbReference type="Pfam" id="PF00225">
    <property type="entry name" value="Kinesin"/>
    <property type="match status" value="1"/>
</dbReference>
<keyword evidence="8" id="KW-0472">Membrane</keyword>
<organism evidence="12">
    <name type="scientific">Angiostrongylus costaricensis</name>
    <name type="common">Nematode worm</name>
    <dbReference type="NCBI Taxonomy" id="334426"/>
    <lineage>
        <taxon>Eukaryota</taxon>
        <taxon>Metazoa</taxon>
        <taxon>Ecdysozoa</taxon>
        <taxon>Nematoda</taxon>
        <taxon>Chromadorea</taxon>
        <taxon>Rhabditida</taxon>
        <taxon>Rhabditina</taxon>
        <taxon>Rhabditomorpha</taxon>
        <taxon>Strongyloidea</taxon>
        <taxon>Metastrongylidae</taxon>
        <taxon>Angiostrongylus</taxon>
    </lineage>
</organism>
<gene>
    <name evidence="10" type="ORF">ACOC_LOCUS4911</name>
</gene>
<dbReference type="EMBL" id="UYYA01003836">
    <property type="protein sequence ID" value="VDM56496.1"/>
    <property type="molecule type" value="Genomic_DNA"/>
</dbReference>
<dbReference type="WBParaSite" id="ACOC_0000491001-mRNA-1">
    <property type="protein sequence ID" value="ACOC_0000491001-mRNA-1"/>
    <property type="gene ID" value="ACOC_0000491001"/>
</dbReference>
<evidence type="ECO:0000256" key="2">
    <source>
        <dbReference type="ARBA" id="ARBA00022490"/>
    </source>
</evidence>
<proteinExistence type="inferred from homology"/>
<keyword evidence="5" id="KW-0505">Motor protein</keyword>
<evidence type="ECO:0000313" key="11">
    <source>
        <dbReference type="Proteomes" id="UP000267027"/>
    </source>
</evidence>
<keyword evidence="3" id="KW-0547">Nucleotide-binding</keyword>
<evidence type="ECO:0000256" key="5">
    <source>
        <dbReference type="ARBA" id="ARBA00023175"/>
    </source>
</evidence>
<dbReference type="Proteomes" id="UP000267027">
    <property type="component" value="Unassembled WGS sequence"/>
</dbReference>
<dbReference type="PROSITE" id="PS50067">
    <property type="entry name" value="KINESIN_MOTOR_2"/>
    <property type="match status" value="1"/>
</dbReference>
<evidence type="ECO:0000256" key="3">
    <source>
        <dbReference type="ARBA" id="ARBA00022741"/>
    </source>
</evidence>
<reference evidence="10 11" key="2">
    <citation type="submission" date="2018-11" db="EMBL/GenBank/DDBJ databases">
        <authorList>
            <consortium name="Pathogen Informatics"/>
        </authorList>
    </citation>
    <scope>NUCLEOTIDE SEQUENCE [LARGE SCALE GENOMIC DNA]</scope>
    <source>
        <strain evidence="10 11">Costa Rica</strain>
    </source>
</reference>
<dbReference type="InterPro" id="IPR036961">
    <property type="entry name" value="Kinesin_motor_dom_sf"/>
</dbReference>
<accession>A0A0R3PK42</accession>
<evidence type="ECO:0000259" key="9">
    <source>
        <dbReference type="PROSITE" id="PS50067"/>
    </source>
</evidence>
<evidence type="ECO:0000256" key="8">
    <source>
        <dbReference type="SAM" id="Phobius"/>
    </source>
</evidence>
<dbReference type="PANTHER" id="PTHR47970">
    <property type="entry name" value="KINESIN-LIKE PROTEIN KIF11"/>
    <property type="match status" value="1"/>
</dbReference>
<dbReference type="AlphaFoldDB" id="A0A0R3PK42"/>
<comment type="similarity">
    <text evidence="7">Belongs to the TRAFAC class myosin-kinesin ATPase superfamily. Kinesin family.</text>
</comment>
<dbReference type="GO" id="GO:0005634">
    <property type="term" value="C:nucleus"/>
    <property type="evidence" value="ECO:0007669"/>
    <property type="project" value="TreeGrafter"/>
</dbReference>
<dbReference type="InterPro" id="IPR047149">
    <property type="entry name" value="KIF11-like"/>
</dbReference>
<dbReference type="GO" id="GO:0007018">
    <property type="term" value="P:microtubule-based movement"/>
    <property type="evidence" value="ECO:0007669"/>
    <property type="project" value="InterPro"/>
</dbReference>
<dbReference type="GO" id="GO:0072686">
    <property type="term" value="C:mitotic spindle"/>
    <property type="evidence" value="ECO:0007669"/>
    <property type="project" value="TreeGrafter"/>
</dbReference>
<dbReference type="Gene3D" id="3.40.850.10">
    <property type="entry name" value="Kinesin motor domain"/>
    <property type="match status" value="2"/>
</dbReference>
<name>A0A0R3PK42_ANGCS</name>
<dbReference type="STRING" id="334426.A0A0R3PK42"/>
<reference evidence="12" key="1">
    <citation type="submission" date="2017-02" db="UniProtKB">
        <authorList>
            <consortium name="WormBaseParasite"/>
        </authorList>
    </citation>
    <scope>IDENTIFICATION</scope>
</reference>
<evidence type="ECO:0000256" key="4">
    <source>
        <dbReference type="ARBA" id="ARBA00022840"/>
    </source>
</evidence>
<dbReference type="SMART" id="SM00129">
    <property type="entry name" value="KISc"/>
    <property type="match status" value="1"/>
</dbReference>
<dbReference type="PRINTS" id="PR00380">
    <property type="entry name" value="KINESINHEAVY"/>
</dbReference>
<comment type="caution">
    <text evidence="7">Lacks conserved residue(s) required for the propagation of feature annotation.</text>
</comment>
<dbReference type="SUPFAM" id="SSF52540">
    <property type="entry name" value="P-loop containing nucleoside triphosphate hydrolases"/>
    <property type="match status" value="1"/>
</dbReference>
<dbReference type="GO" id="GO:0008574">
    <property type="term" value="F:plus-end-directed microtubule motor activity"/>
    <property type="evidence" value="ECO:0007669"/>
    <property type="project" value="TreeGrafter"/>
</dbReference>
<keyword evidence="11" id="KW-1185">Reference proteome</keyword>
<evidence type="ECO:0000256" key="6">
    <source>
        <dbReference type="ARBA" id="ARBA00023212"/>
    </source>
</evidence>
<dbReference type="PANTHER" id="PTHR47970:SF12">
    <property type="entry name" value="KINESIN FAMILY MEMBER 11"/>
    <property type="match status" value="1"/>
</dbReference>
<keyword evidence="4" id="KW-0067">ATP-binding</keyword>
<sequence length="264" mass="29911">NQSRCSLVYLSRLSRFFLIIGINIVYGFSVNQERTHKEVVSPQVERVLAEYSCRLFASEQIKTGKTNIIESGYTGDTSYKDRSTTAIILRAVDHICQELEKLDTEEYNKGERLLTTNQKKGMVVELPVRYCFEVYNLLKRGANRRVTNLVDLVEAENIDQSLLTLGRVIIVLTAPAPHVPYKESTFTRLLQDSLDGSTLTTYSIMAILSPASTNYDESASTLEYAARAKPISTLLKDYNEEIEKLRRDIRPARENNGIFASHDS</sequence>
<dbReference type="InterPro" id="IPR001752">
    <property type="entry name" value="Kinesin_motor_dom"/>
</dbReference>
<evidence type="ECO:0000313" key="10">
    <source>
        <dbReference type="EMBL" id="VDM56496.1"/>
    </source>
</evidence>
<dbReference type="GO" id="GO:0051231">
    <property type="term" value="P:spindle elongation"/>
    <property type="evidence" value="ECO:0007669"/>
    <property type="project" value="TreeGrafter"/>
</dbReference>
<keyword evidence="8" id="KW-1133">Transmembrane helix</keyword>
<dbReference type="OrthoDB" id="3176171at2759"/>
<dbReference type="GO" id="GO:0005876">
    <property type="term" value="C:spindle microtubule"/>
    <property type="evidence" value="ECO:0007669"/>
    <property type="project" value="TreeGrafter"/>
</dbReference>
<feature type="domain" description="Kinesin motor" evidence="9">
    <location>
        <begin position="154"/>
        <end position="231"/>
    </location>
</feature>
<dbReference type="InterPro" id="IPR027417">
    <property type="entry name" value="P-loop_NTPase"/>
</dbReference>
<keyword evidence="2" id="KW-0963">Cytoplasm</keyword>